<dbReference type="OrthoDB" id="2987186at2"/>
<gene>
    <name evidence="1" type="ORF">A6K76_03195</name>
</gene>
<name>A0A1C0YB58_9BACL</name>
<dbReference type="AlphaFoldDB" id="A0A1C0YB58"/>
<evidence type="ECO:0000313" key="2">
    <source>
        <dbReference type="Proteomes" id="UP000093482"/>
    </source>
</evidence>
<protein>
    <submittedName>
        <fullName evidence="1">Uncharacterized protein</fullName>
    </submittedName>
</protein>
<dbReference type="EMBL" id="MATO01000078">
    <property type="protein sequence ID" value="OCS84408.1"/>
    <property type="molecule type" value="Genomic_DNA"/>
</dbReference>
<comment type="caution">
    <text evidence="1">The sequence shown here is derived from an EMBL/GenBank/DDBJ whole genome shotgun (WGS) entry which is preliminary data.</text>
</comment>
<reference evidence="1 2" key="1">
    <citation type="submission" date="2016-07" db="EMBL/GenBank/DDBJ databases">
        <title>Caryophanon latum genome sequencing.</title>
        <authorList>
            <person name="Verma A."/>
            <person name="Pal Y."/>
            <person name="Krishnamurthi S."/>
        </authorList>
    </citation>
    <scope>NUCLEOTIDE SEQUENCE [LARGE SCALE GENOMIC DNA]</scope>
    <source>
        <strain evidence="1 2">DSM 14151</strain>
    </source>
</reference>
<proteinExistence type="predicted"/>
<organism evidence="1 2">
    <name type="scientific">Caryophanon latum</name>
    <dbReference type="NCBI Taxonomy" id="33977"/>
    <lineage>
        <taxon>Bacteria</taxon>
        <taxon>Bacillati</taxon>
        <taxon>Bacillota</taxon>
        <taxon>Bacilli</taxon>
        <taxon>Bacillales</taxon>
        <taxon>Caryophanaceae</taxon>
        <taxon>Caryophanon</taxon>
    </lineage>
</organism>
<evidence type="ECO:0000313" key="1">
    <source>
        <dbReference type="EMBL" id="OCS84408.1"/>
    </source>
</evidence>
<accession>A0A1C0YB58</accession>
<sequence length="480" mass="55676">MVTSTDNFFDTSLQIHHEQVFALYNQIEKLKLTSYPSNEIPIFINDLSSISKLLLDKFKSSSVLNYSEILLYRQTFNSLQKIVSFISQANITYHPTEVMIPAKELILEFGDETLFFTQPLWYLNYAIGDVWIQFASNIKKIFPELQFDSKKKILIQFPIIHKDDVLLGCVMGHELGHYFDLHSGLNISAELLPQLLLHKNLHKLQAFLQFKLQNTQITLSDQQENRLKHDLIKKILGENHLFNWLKEFVADIAGILLYGPASHFSGDSIFTFSSLSEEGHLVDDYSKSHPRSSLRSIVRMATFDKLDYKHNFDSYIQKHIEISEEKWRNSKIHDTTSFIDGHIRNDLIYRLKLNPDSYKLIEDILIDNLPSIIDFVMSKIPSSLHYNASKFKEVVPKLSKKISNFIPPNELNNSPVDSISILNSGWHAYLVHKDTLSAHLSENEQDYNIREVINNLVKKALTSAHIHRRWNHVNFDFSND</sequence>
<dbReference type="RefSeq" id="WP_066466481.1">
    <property type="nucleotide sequence ID" value="NZ_MATO01000078.1"/>
</dbReference>
<keyword evidence="2" id="KW-1185">Reference proteome</keyword>
<dbReference type="Proteomes" id="UP000093482">
    <property type="component" value="Unassembled WGS sequence"/>
</dbReference>